<name>A0ABT9THL7_PAENI</name>
<evidence type="ECO:0000313" key="1">
    <source>
        <dbReference type="EMBL" id="MDQ0101140.1"/>
    </source>
</evidence>
<gene>
    <name evidence="1" type="ORF">J2T10_000759</name>
</gene>
<reference evidence="1 2" key="1">
    <citation type="submission" date="2023-07" db="EMBL/GenBank/DDBJ databases">
        <title>Sorghum-associated microbial communities from plants grown in Nebraska, USA.</title>
        <authorList>
            <person name="Schachtman D."/>
        </authorList>
    </citation>
    <scope>NUCLEOTIDE SEQUENCE [LARGE SCALE GENOMIC DNA]</scope>
    <source>
        <strain evidence="1 2">CC523</strain>
    </source>
</reference>
<dbReference type="Proteomes" id="UP001244563">
    <property type="component" value="Unassembled WGS sequence"/>
</dbReference>
<evidence type="ECO:0000313" key="2">
    <source>
        <dbReference type="Proteomes" id="UP001244563"/>
    </source>
</evidence>
<sequence length="93" mass="10712">MTTVEDWRRFAATYPRHRLQQGGLQAYERALAKVSPSDLMFAARRFSAEVRAAGPNTRGWKYCPGPRTWLDEERWRAYLPGGSSHIDVSRSQQ</sequence>
<comment type="caution">
    <text evidence="1">The sequence shown here is derived from an EMBL/GenBank/DDBJ whole genome shotgun (WGS) entry which is preliminary data.</text>
</comment>
<keyword evidence="2" id="KW-1185">Reference proteome</keyword>
<dbReference type="EMBL" id="JAUSSW010000001">
    <property type="protein sequence ID" value="MDQ0101140.1"/>
    <property type="molecule type" value="Genomic_DNA"/>
</dbReference>
<organism evidence="1 2">
    <name type="scientific">Paenarthrobacter nicotinovorans</name>
    <name type="common">Arthrobacter nicotinovorans</name>
    <dbReference type="NCBI Taxonomy" id="29320"/>
    <lineage>
        <taxon>Bacteria</taxon>
        <taxon>Bacillati</taxon>
        <taxon>Actinomycetota</taxon>
        <taxon>Actinomycetes</taxon>
        <taxon>Micrococcales</taxon>
        <taxon>Micrococcaceae</taxon>
        <taxon>Paenarthrobacter</taxon>
    </lineage>
</organism>
<protein>
    <submittedName>
        <fullName evidence="1">Uncharacterized protein</fullName>
    </submittedName>
</protein>
<proteinExistence type="predicted"/>
<accession>A0ABT9THL7</accession>